<keyword evidence="10 12" id="KW-0675">Receptor</keyword>
<dbReference type="KEGG" id="pgut:117668734"/>
<name>A0A6P9C7Y7_PANGU</name>
<dbReference type="GeneID" id="117668734"/>
<dbReference type="Pfam" id="PF13853">
    <property type="entry name" value="7tm_4"/>
    <property type="match status" value="1"/>
</dbReference>
<keyword evidence="7 13" id="KW-1133">Transmembrane helix</keyword>
<dbReference type="Proteomes" id="UP001652622">
    <property type="component" value="Unplaced"/>
</dbReference>
<protein>
    <recommendedName>
        <fullName evidence="13">Olfactory receptor</fullName>
    </recommendedName>
</protein>
<dbReference type="PRINTS" id="PR00245">
    <property type="entry name" value="OLFACTORYR"/>
</dbReference>
<reference evidence="16" key="1">
    <citation type="submission" date="2025-08" db="UniProtKB">
        <authorList>
            <consortium name="RefSeq"/>
        </authorList>
    </citation>
    <scope>IDENTIFICATION</scope>
    <source>
        <tissue evidence="16">Blood</tissue>
    </source>
</reference>
<comment type="similarity">
    <text evidence="12">Belongs to the G-protein coupled receptor 1 family.</text>
</comment>
<keyword evidence="3 13" id="KW-1003">Cell membrane</keyword>
<keyword evidence="11 12" id="KW-0807">Transducer</keyword>
<proteinExistence type="inferred from homology"/>
<comment type="subcellular location">
    <subcellularLocation>
        <location evidence="2 13">Cell membrane</location>
        <topology evidence="2 13">Multi-pass membrane protein</topology>
    </subcellularLocation>
</comment>
<dbReference type="InterPro" id="IPR000725">
    <property type="entry name" value="Olfact_rcpt"/>
</dbReference>
<evidence type="ECO:0000256" key="6">
    <source>
        <dbReference type="ARBA" id="ARBA00022725"/>
    </source>
</evidence>
<dbReference type="RefSeq" id="XP_034278684.1">
    <property type="nucleotide sequence ID" value="XM_034422793.1"/>
</dbReference>
<feature type="transmembrane region" description="Helical" evidence="13">
    <location>
        <begin position="269"/>
        <end position="289"/>
    </location>
</feature>
<evidence type="ECO:0000256" key="12">
    <source>
        <dbReference type="RuleBase" id="RU000688"/>
    </source>
</evidence>
<dbReference type="InterPro" id="IPR017452">
    <property type="entry name" value="GPCR_Rhodpsn_7TM"/>
</dbReference>
<evidence type="ECO:0000256" key="11">
    <source>
        <dbReference type="ARBA" id="ARBA00023224"/>
    </source>
</evidence>
<keyword evidence="6 13" id="KW-0552">Olfaction</keyword>
<dbReference type="PROSITE" id="PS00237">
    <property type="entry name" value="G_PROTEIN_RECEP_F1_1"/>
    <property type="match status" value="1"/>
</dbReference>
<evidence type="ECO:0000256" key="2">
    <source>
        <dbReference type="ARBA" id="ARBA00004651"/>
    </source>
</evidence>
<feature type="transmembrane region" description="Helical" evidence="13">
    <location>
        <begin position="237"/>
        <end position="257"/>
    </location>
</feature>
<dbReference type="OMA" id="IFFMASD"/>
<dbReference type="SUPFAM" id="SSF81321">
    <property type="entry name" value="Family A G protein-coupled receptor-like"/>
    <property type="match status" value="1"/>
</dbReference>
<gene>
    <name evidence="16" type="primary">LOC117668734</name>
</gene>
<dbReference type="InParanoid" id="A0A6P9C7Y7"/>
<feature type="transmembrane region" description="Helical" evidence="13">
    <location>
        <begin position="23"/>
        <end position="49"/>
    </location>
</feature>
<evidence type="ECO:0000256" key="1">
    <source>
        <dbReference type="ARBA" id="ARBA00002936"/>
    </source>
</evidence>
<evidence type="ECO:0000256" key="10">
    <source>
        <dbReference type="ARBA" id="ARBA00023170"/>
    </source>
</evidence>
<keyword evidence="4 13" id="KW-0716">Sensory transduction</keyword>
<evidence type="ECO:0000256" key="8">
    <source>
        <dbReference type="ARBA" id="ARBA00023040"/>
    </source>
</evidence>
<feature type="transmembrane region" description="Helical" evidence="13">
    <location>
        <begin position="96"/>
        <end position="118"/>
    </location>
</feature>
<feature type="transmembrane region" description="Helical" evidence="13">
    <location>
        <begin position="139"/>
        <end position="156"/>
    </location>
</feature>
<dbReference type="PANTHER" id="PTHR26452">
    <property type="entry name" value="OLFACTORY RECEPTOR"/>
    <property type="match status" value="1"/>
</dbReference>
<dbReference type="GO" id="GO:0004984">
    <property type="term" value="F:olfactory receptor activity"/>
    <property type="evidence" value="ECO:0007669"/>
    <property type="project" value="InterPro"/>
</dbReference>
<organism evidence="15 16">
    <name type="scientific">Pantherophis guttatus</name>
    <name type="common">Corn snake</name>
    <name type="synonym">Elaphe guttata</name>
    <dbReference type="NCBI Taxonomy" id="94885"/>
    <lineage>
        <taxon>Eukaryota</taxon>
        <taxon>Metazoa</taxon>
        <taxon>Chordata</taxon>
        <taxon>Craniata</taxon>
        <taxon>Vertebrata</taxon>
        <taxon>Euteleostomi</taxon>
        <taxon>Lepidosauria</taxon>
        <taxon>Squamata</taxon>
        <taxon>Bifurcata</taxon>
        <taxon>Unidentata</taxon>
        <taxon>Episquamata</taxon>
        <taxon>Toxicofera</taxon>
        <taxon>Serpentes</taxon>
        <taxon>Colubroidea</taxon>
        <taxon>Colubridae</taxon>
        <taxon>Colubrinae</taxon>
        <taxon>Pantherophis</taxon>
    </lineage>
</organism>
<keyword evidence="5 12" id="KW-0812">Transmembrane</keyword>
<dbReference type="Gene3D" id="1.20.1070.10">
    <property type="entry name" value="Rhodopsin 7-helix transmembrane proteins"/>
    <property type="match status" value="1"/>
</dbReference>
<dbReference type="AlphaFoldDB" id="A0A6P9C7Y7"/>
<evidence type="ECO:0000313" key="15">
    <source>
        <dbReference type="Proteomes" id="UP001652622"/>
    </source>
</evidence>
<dbReference type="InterPro" id="IPR000276">
    <property type="entry name" value="GPCR_Rhodpsn"/>
</dbReference>
<dbReference type="InterPro" id="IPR050516">
    <property type="entry name" value="Olfactory_GPCR"/>
</dbReference>
<feature type="transmembrane region" description="Helical" evidence="13">
    <location>
        <begin position="195"/>
        <end position="216"/>
    </location>
</feature>
<keyword evidence="8 12" id="KW-0297">G-protein coupled receptor</keyword>
<dbReference type="GO" id="GO:0004930">
    <property type="term" value="F:G protein-coupled receptor activity"/>
    <property type="evidence" value="ECO:0007669"/>
    <property type="project" value="UniProtKB-KW"/>
</dbReference>
<sequence>MSNTTRVNAFLLLGFSEIWDLQIIYSVISLAIYLGVLVGNSLIIIAIAFECHLHKPMYFFLMNLSLADIGFVSVTIPKSIFNSLFNTRWISYSECVSQVFFLIFFMASDFALLTVMAYDRYVAICSPLYYETVMNKESCIYMAIISWIAALFYALLHTVGTFTMTFCSKIIVQFFCEIPQLLKISCSDSYVIESVVHLIGACLSFISFCFIIFSYAQIFRAVTRIPSMQGKKKTISTCLPHFLSVSLFLFTTSFAYLKPISNSPHSLNLVASAIYSVVPPLMNPIIYSLRNKQIKTALRKYLPSNKAPFHVPLKVIFSLDLFKPINYILICAGFPGKIKQASAPGKNRFYCPYEEYMFSICD</sequence>
<evidence type="ECO:0000256" key="5">
    <source>
        <dbReference type="ARBA" id="ARBA00022692"/>
    </source>
</evidence>
<feature type="transmembrane region" description="Helical" evidence="13">
    <location>
        <begin position="56"/>
        <end position="76"/>
    </location>
</feature>
<evidence type="ECO:0000256" key="7">
    <source>
        <dbReference type="ARBA" id="ARBA00022989"/>
    </source>
</evidence>
<evidence type="ECO:0000259" key="14">
    <source>
        <dbReference type="PROSITE" id="PS50262"/>
    </source>
</evidence>
<keyword evidence="15" id="KW-1185">Reference proteome</keyword>
<dbReference type="PRINTS" id="PR00237">
    <property type="entry name" value="GPCRRHODOPSN"/>
</dbReference>
<dbReference type="FunFam" id="1.20.1070.10:FF:000037">
    <property type="entry name" value="Olfactory receptor"/>
    <property type="match status" value="1"/>
</dbReference>
<keyword evidence="9 13" id="KW-0472">Membrane</keyword>
<feature type="domain" description="G-protein coupled receptors family 1 profile" evidence="14">
    <location>
        <begin position="39"/>
        <end position="287"/>
    </location>
</feature>
<evidence type="ECO:0000256" key="3">
    <source>
        <dbReference type="ARBA" id="ARBA00022475"/>
    </source>
</evidence>
<dbReference type="CDD" id="cd15227">
    <property type="entry name" value="7tmA_OR14-like"/>
    <property type="match status" value="1"/>
</dbReference>
<dbReference type="GO" id="GO:0005886">
    <property type="term" value="C:plasma membrane"/>
    <property type="evidence" value="ECO:0007669"/>
    <property type="project" value="UniProtKB-SubCell"/>
</dbReference>
<evidence type="ECO:0000313" key="16">
    <source>
        <dbReference type="RefSeq" id="XP_034278684.1"/>
    </source>
</evidence>
<accession>A0A6P9C7Y7</accession>
<evidence type="ECO:0000256" key="13">
    <source>
        <dbReference type="RuleBase" id="RU363047"/>
    </source>
</evidence>
<dbReference type="PROSITE" id="PS50262">
    <property type="entry name" value="G_PROTEIN_RECEP_F1_2"/>
    <property type="match status" value="1"/>
</dbReference>
<evidence type="ECO:0000256" key="4">
    <source>
        <dbReference type="ARBA" id="ARBA00022606"/>
    </source>
</evidence>
<comment type="function">
    <text evidence="1">Odorant receptor.</text>
</comment>
<evidence type="ECO:0000256" key="9">
    <source>
        <dbReference type="ARBA" id="ARBA00023136"/>
    </source>
</evidence>